<dbReference type="Gene3D" id="3.50.30.40">
    <property type="entry name" value="Ribonuclease E inhibitor RraA/RraA-like"/>
    <property type="match status" value="1"/>
</dbReference>
<evidence type="ECO:0000256" key="3">
    <source>
        <dbReference type="ARBA" id="ARBA00008621"/>
    </source>
</evidence>
<dbReference type="InterPro" id="IPR005493">
    <property type="entry name" value="RraA/RraA-like"/>
</dbReference>
<evidence type="ECO:0000256" key="4">
    <source>
        <dbReference type="ARBA" id="ARBA00011233"/>
    </source>
</evidence>
<comment type="subunit">
    <text evidence="4">Homotrimer.</text>
</comment>
<evidence type="ECO:0000313" key="14">
    <source>
        <dbReference type="Proteomes" id="UP001500051"/>
    </source>
</evidence>
<evidence type="ECO:0000256" key="1">
    <source>
        <dbReference type="ARBA" id="ARBA00001342"/>
    </source>
</evidence>
<dbReference type="EC" id="4.1.1.112" evidence="6"/>
<comment type="caution">
    <text evidence="13">The sequence shown here is derived from an EMBL/GenBank/DDBJ whole genome shotgun (WGS) entry which is preliminary data.</text>
</comment>
<proteinExistence type="inferred from homology"/>
<organism evidence="13 14">
    <name type="scientific">Microlunatus aurantiacus</name>
    <dbReference type="NCBI Taxonomy" id="446786"/>
    <lineage>
        <taxon>Bacteria</taxon>
        <taxon>Bacillati</taxon>
        <taxon>Actinomycetota</taxon>
        <taxon>Actinomycetes</taxon>
        <taxon>Propionibacteriales</taxon>
        <taxon>Propionibacteriaceae</taxon>
        <taxon>Microlunatus</taxon>
    </lineage>
</organism>
<reference evidence="14" key="1">
    <citation type="journal article" date="2019" name="Int. J. Syst. Evol. Microbiol.">
        <title>The Global Catalogue of Microorganisms (GCM) 10K type strain sequencing project: providing services to taxonomists for standard genome sequencing and annotation.</title>
        <authorList>
            <consortium name="The Broad Institute Genomics Platform"/>
            <consortium name="The Broad Institute Genome Sequencing Center for Infectious Disease"/>
            <person name="Wu L."/>
            <person name="Ma J."/>
        </authorList>
    </citation>
    <scope>NUCLEOTIDE SEQUENCE [LARGE SCALE GENOMIC DNA]</scope>
    <source>
        <strain evidence="14">JCM 16548</strain>
    </source>
</reference>
<accession>A0ABP7CKH2</accession>
<dbReference type="RefSeq" id="WP_344810345.1">
    <property type="nucleotide sequence ID" value="NZ_BAAAYX010000002.1"/>
</dbReference>
<dbReference type="PANTHER" id="PTHR33254">
    <property type="entry name" value="4-HYDROXY-4-METHYL-2-OXOGLUTARATE ALDOLASE 3-RELATED"/>
    <property type="match status" value="1"/>
</dbReference>
<evidence type="ECO:0000256" key="12">
    <source>
        <dbReference type="ARBA" id="ARBA00047973"/>
    </source>
</evidence>
<comment type="function">
    <text evidence="8">Catalyzes the aldol cleavage of 4-hydroxy-4-methyl-2-oxoglutarate (HMG) into 2 molecules of pyruvate. Also contains a secondary oxaloacetate (OAA) decarboxylase activity due to the common pyruvate enolate transition state formed following C-C bond cleavage in the retro-aldol and decarboxylation reactions.</text>
</comment>
<dbReference type="SUPFAM" id="SSF89562">
    <property type="entry name" value="RraA-like"/>
    <property type="match status" value="1"/>
</dbReference>
<dbReference type="Proteomes" id="UP001500051">
    <property type="component" value="Unassembled WGS sequence"/>
</dbReference>
<name>A0ABP7CKH2_9ACTN</name>
<dbReference type="Pfam" id="PF03737">
    <property type="entry name" value="RraA-like"/>
    <property type="match status" value="1"/>
</dbReference>
<gene>
    <name evidence="13" type="ORF">GCM10022204_01440</name>
</gene>
<comment type="cofactor">
    <cofactor evidence="2">
        <name>a divalent metal cation</name>
        <dbReference type="ChEBI" id="CHEBI:60240"/>
    </cofactor>
</comment>
<evidence type="ECO:0000256" key="9">
    <source>
        <dbReference type="ARBA" id="ARBA00029596"/>
    </source>
</evidence>
<dbReference type="InterPro" id="IPR036704">
    <property type="entry name" value="RraA/RraA-like_sf"/>
</dbReference>
<sequence>MPSSDSADLIQRLAAVDTTSLKDAGAWLRVLPAALRPIRPGARLLGRALTVDAREDLMPVLAGLAEAGPGDVLVIAGHPDHAVAGELFATEALRRGVAGIVIDGRCRDSRILAGLGLPVFARGVAPSACPARAVPVIQVPILIGDVTVRPGDLVLGDDDGLVVGSDAEVREAVDGAEAIQQREGALRAAIEGGESLFDHLNYDEHVAALREGRDSKLNFS</sequence>
<protein>
    <recommendedName>
        <fullName evidence="7">Putative 4-hydroxy-4-methyl-2-oxoglutarate aldolase</fullName>
        <ecNumber evidence="6">4.1.1.112</ecNumber>
        <ecNumber evidence="5">4.1.3.17</ecNumber>
    </recommendedName>
    <alternativeName>
        <fullName evidence="11">Oxaloacetate decarboxylase</fullName>
    </alternativeName>
    <alternativeName>
        <fullName evidence="9">Regulator of ribonuclease activity homolog</fullName>
    </alternativeName>
    <alternativeName>
        <fullName evidence="10">RraA-like protein</fullName>
    </alternativeName>
</protein>
<evidence type="ECO:0000256" key="11">
    <source>
        <dbReference type="ARBA" id="ARBA00032305"/>
    </source>
</evidence>
<dbReference type="EMBL" id="BAAAYX010000002">
    <property type="protein sequence ID" value="GAA3690324.1"/>
    <property type="molecule type" value="Genomic_DNA"/>
</dbReference>
<evidence type="ECO:0000256" key="2">
    <source>
        <dbReference type="ARBA" id="ARBA00001968"/>
    </source>
</evidence>
<evidence type="ECO:0000256" key="8">
    <source>
        <dbReference type="ARBA" id="ARBA00025046"/>
    </source>
</evidence>
<dbReference type="CDD" id="cd16841">
    <property type="entry name" value="RraA_family"/>
    <property type="match status" value="1"/>
</dbReference>
<evidence type="ECO:0000313" key="13">
    <source>
        <dbReference type="EMBL" id="GAA3690324.1"/>
    </source>
</evidence>
<evidence type="ECO:0000256" key="6">
    <source>
        <dbReference type="ARBA" id="ARBA00012947"/>
    </source>
</evidence>
<evidence type="ECO:0000256" key="10">
    <source>
        <dbReference type="ARBA" id="ARBA00030169"/>
    </source>
</evidence>
<evidence type="ECO:0000256" key="7">
    <source>
        <dbReference type="ARBA" id="ARBA00016549"/>
    </source>
</evidence>
<evidence type="ECO:0000256" key="5">
    <source>
        <dbReference type="ARBA" id="ARBA00012213"/>
    </source>
</evidence>
<comment type="catalytic activity">
    <reaction evidence="1">
        <text>4-hydroxy-4-methyl-2-oxoglutarate = 2 pyruvate</text>
        <dbReference type="Rhea" id="RHEA:22748"/>
        <dbReference type="ChEBI" id="CHEBI:15361"/>
        <dbReference type="ChEBI" id="CHEBI:58276"/>
        <dbReference type="EC" id="4.1.3.17"/>
    </reaction>
</comment>
<dbReference type="PANTHER" id="PTHR33254:SF4">
    <property type="entry name" value="4-HYDROXY-4-METHYL-2-OXOGLUTARATE ALDOLASE 3-RELATED"/>
    <property type="match status" value="1"/>
</dbReference>
<comment type="similarity">
    <text evidence="3">Belongs to the class II aldolase/RraA-like family.</text>
</comment>
<comment type="catalytic activity">
    <reaction evidence="12">
        <text>oxaloacetate + H(+) = pyruvate + CO2</text>
        <dbReference type="Rhea" id="RHEA:15641"/>
        <dbReference type="ChEBI" id="CHEBI:15361"/>
        <dbReference type="ChEBI" id="CHEBI:15378"/>
        <dbReference type="ChEBI" id="CHEBI:16452"/>
        <dbReference type="ChEBI" id="CHEBI:16526"/>
        <dbReference type="EC" id="4.1.1.112"/>
    </reaction>
</comment>
<dbReference type="EC" id="4.1.3.17" evidence="5"/>
<keyword evidence="14" id="KW-1185">Reference proteome</keyword>